<dbReference type="HOGENOM" id="CLU_2999519_0_0_1"/>
<dbReference type="InterPro" id="IPR027417">
    <property type="entry name" value="P-loop_NTPase"/>
</dbReference>
<evidence type="ECO:0000313" key="2">
    <source>
        <dbReference type="EMBL" id="KEH21534.1"/>
    </source>
</evidence>
<reference evidence="2 4" key="1">
    <citation type="journal article" date="2011" name="Nature">
        <title>The Medicago genome provides insight into the evolution of rhizobial symbioses.</title>
        <authorList>
            <person name="Young N.D."/>
            <person name="Debelle F."/>
            <person name="Oldroyd G.E."/>
            <person name="Geurts R."/>
            <person name="Cannon S.B."/>
            <person name="Udvardi M.K."/>
            <person name="Benedito V.A."/>
            <person name="Mayer K.F."/>
            <person name="Gouzy J."/>
            <person name="Schoof H."/>
            <person name="Van de Peer Y."/>
            <person name="Proost S."/>
            <person name="Cook D.R."/>
            <person name="Meyers B.C."/>
            <person name="Spannagl M."/>
            <person name="Cheung F."/>
            <person name="De Mita S."/>
            <person name="Krishnakumar V."/>
            <person name="Gundlach H."/>
            <person name="Zhou S."/>
            <person name="Mudge J."/>
            <person name="Bharti A.K."/>
            <person name="Murray J.D."/>
            <person name="Naoumkina M.A."/>
            <person name="Rosen B."/>
            <person name="Silverstein K.A."/>
            <person name="Tang H."/>
            <person name="Rombauts S."/>
            <person name="Zhao P.X."/>
            <person name="Zhou P."/>
            <person name="Barbe V."/>
            <person name="Bardou P."/>
            <person name="Bechner M."/>
            <person name="Bellec A."/>
            <person name="Berger A."/>
            <person name="Berges H."/>
            <person name="Bidwell S."/>
            <person name="Bisseling T."/>
            <person name="Choisne N."/>
            <person name="Couloux A."/>
            <person name="Denny R."/>
            <person name="Deshpande S."/>
            <person name="Dai X."/>
            <person name="Doyle J.J."/>
            <person name="Dudez A.M."/>
            <person name="Farmer A.D."/>
            <person name="Fouteau S."/>
            <person name="Franken C."/>
            <person name="Gibelin C."/>
            <person name="Gish J."/>
            <person name="Goldstein S."/>
            <person name="Gonzalez A.J."/>
            <person name="Green P.J."/>
            <person name="Hallab A."/>
            <person name="Hartog M."/>
            <person name="Hua A."/>
            <person name="Humphray S.J."/>
            <person name="Jeong D.H."/>
            <person name="Jing Y."/>
            <person name="Jocker A."/>
            <person name="Kenton S.M."/>
            <person name="Kim D.J."/>
            <person name="Klee K."/>
            <person name="Lai H."/>
            <person name="Lang C."/>
            <person name="Lin S."/>
            <person name="Macmil S.L."/>
            <person name="Magdelenat G."/>
            <person name="Matthews L."/>
            <person name="McCorrison J."/>
            <person name="Monaghan E.L."/>
            <person name="Mun J.H."/>
            <person name="Najar F.Z."/>
            <person name="Nicholson C."/>
            <person name="Noirot C."/>
            <person name="O'Bleness M."/>
            <person name="Paule C.R."/>
            <person name="Poulain J."/>
            <person name="Prion F."/>
            <person name="Qin B."/>
            <person name="Qu C."/>
            <person name="Retzel E.F."/>
            <person name="Riddle C."/>
            <person name="Sallet E."/>
            <person name="Samain S."/>
            <person name="Samson N."/>
            <person name="Sanders I."/>
            <person name="Saurat O."/>
            <person name="Scarpelli C."/>
            <person name="Schiex T."/>
            <person name="Segurens B."/>
            <person name="Severin A.J."/>
            <person name="Sherrier D.J."/>
            <person name="Shi R."/>
            <person name="Sims S."/>
            <person name="Singer S.R."/>
            <person name="Sinharoy S."/>
            <person name="Sterck L."/>
            <person name="Viollet A."/>
            <person name="Wang B.B."/>
            <person name="Wang K."/>
            <person name="Wang M."/>
            <person name="Wang X."/>
            <person name="Warfsmann J."/>
            <person name="Weissenbach J."/>
            <person name="White D.D."/>
            <person name="White J.D."/>
            <person name="Wiley G.B."/>
            <person name="Wincker P."/>
            <person name="Xing Y."/>
            <person name="Yang L."/>
            <person name="Yao Z."/>
            <person name="Ying F."/>
            <person name="Zhai J."/>
            <person name="Zhou L."/>
            <person name="Zuber A."/>
            <person name="Denarie J."/>
            <person name="Dixon R.A."/>
            <person name="May G.D."/>
            <person name="Schwartz D.C."/>
            <person name="Rogers J."/>
            <person name="Quetier F."/>
            <person name="Town C.D."/>
            <person name="Roe B.A."/>
        </authorList>
    </citation>
    <scope>NUCLEOTIDE SEQUENCE [LARGE SCALE GENOMIC DNA]</scope>
    <source>
        <strain evidence="2">A17</strain>
        <strain evidence="3 4">cv. Jemalong A17</strain>
    </source>
</reference>
<keyword evidence="1" id="KW-0812">Transmembrane</keyword>
<dbReference type="STRING" id="3880.G7ZY22"/>
<name>G7ZY22_MEDTR</name>
<feature type="transmembrane region" description="Helical" evidence="1">
    <location>
        <begin position="15"/>
        <end position="38"/>
    </location>
</feature>
<protein>
    <submittedName>
        <fullName evidence="2">Isopentenyltransferase</fullName>
    </submittedName>
</protein>
<evidence type="ECO:0000313" key="4">
    <source>
        <dbReference type="Proteomes" id="UP000002051"/>
    </source>
</evidence>
<dbReference type="Proteomes" id="UP000002051">
    <property type="component" value="Unassembled WGS sequence"/>
</dbReference>
<evidence type="ECO:0000313" key="3">
    <source>
        <dbReference type="EnsemblPlants" id="KEH21534"/>
    </source>
</evidence>
<reference evidence="2 4" key="2">
    <citation type="journal article" date="2014" name="BMC Genomics">
        <title>An improved genome release (version Mt4.0) for the model legume Medicago truncatula.</title>
        <authorList>
            <person name="Tang H."/>
            <person name="Krishnakumar V."/>
            <person name="Bidwell S."/>
            <person name="Rosen B."/>
            <person name="Chan A."/>
            <person name="Zhou S."/>
            <person name="Gentzbittel L."/>
            <person name="Childs K.L."/>
            <person name="Yandell M."/>
            <person name="Gundlach H."/>
            <person name="Mayer K.F."/>
            <person name="Schwartz D.C."/>
            <person name="Town C.D."/>
        </authorList>
    </citation>
    <scope>GENOME REANNOTATION</scope>
    <source>
        <strain evidence="2">A17</strain>
        <strain evidence="3 4">cv. Jemalong A17</strain>
    </source>
</reference>
<keyword evidence="1" id="KW-1133">Transmembrane helix</keyword>
<accession>G7ZY22</accession>
<keyword evidence="4" id="KW-1185">Reference proteome</keyword>
<dbReference type="EMBL" id="CM001223">
    <property type="protein sequence ID" value="KEH21534.1"/>
    <property type="molecule type" value="Genomic_DNA"/>
</dbReference>
<organism evidence="2 4">
    <name type="scientific">Medicago truncatula</name>
    <name type="common">Barrel medic</name>
    <name type="synonym">Medicago tribuloides</name>
    <dbReference type="NCBI Taxonomy" id="3880"/>
    <lineage>
        <taxon>Eukaryota</taxon>
        <taxon>Viridiplantae</taxon>
        <taxon>Streptophyta</taxon>
        <taxon>Embryophyta</taxon>
        <taxon>Tracheophyta</taxon>
        <taxon>Spermatophyta</taxon>
        <taxon>Magnoliopsida</taxon>
        <taxon>eudicotyledons</taxon>
        <taxon>Gunneridae</taxon>
        <taxon>Pentapetalae</taxon>
        <taxon>rosids</taxon>
        <taxon>fabids</taxon>
        <taxon>Fabales</taxon>
        <taxon>Fabaceae</taxon>
        <taxon>Papilionoideae</taxon>
        <taxon>50 kb inversion clade</taxon>
        <taxon>NPAAA clade</taxon>
        <taxon>Hologalegina</taxon>
        <taxon>IRL clade</taxon>
        <taxon>Trifolieae</taxon>
        <taxon>Medicago</taxon>
    </lineage>
</organism>
<reference evidence="3" key="3">
    <citation type="submission" date="2015-04" db="UniProtKB">
        <authorList>
            <consortium name="EnsemblPlants"/>
        </authorList>
    </citation>
    <scope>IDENTIFICATION</scope>
    <source>
        <strain evidence="3">cv. Jemalong A17</strain>
    </source>
</reference>
<keyword evidence="1" id="KW-0472">Membrane</keyword>
<dbReference type="OMA" id="THFRGET"/>
<gene>
    <name evidence="2" type="ordered locus">MTR_7g007180</name>
</gene>
<evidence type="ECO:0000256" key="1">
    <source>
        <dbReference type="SAM" id="Phobius"/>
    </source>
</evidence>
<proteinExistence type="predicted"/>
<sequence>MAFASSSLAEKKKVMFVMGATYIGKTILFIYLGTHFLYEIINSNKIQIYKDLDLTPT</sequence>
<dbReference type="EnsemblPlants" id="KEH21534">
    <property type="protein sequence ID" value="KEH21534"/>
    <property type="gene ID" value="MTR_7g007180"/>
</dbReference>
<dbReference type="Gene3D" id="3.40.50.300">
    <property type="entry name" value="P-loop containing nucleotide triphosphate hydrolases"/>
    <property type="match status" value="1"/>
</dbReference>
<dbReference type="PaxDb" id="3880-AES84110"/>
<dbReference type="AlphaFoldDB" id="G7ZY22"/>